<keyword evidence="1" id="KW-1133">Transmembrane helix</keyword>
<evidence type="ECO:0000256" key="1">
    <source>
        <dbReference type="SAM" id="Phobius"/>
    </source>
</evidence>
<keyword evidence="1" id="KW-0472">Membrane</keyword>
<name>A0A0F9B8I7_9ZZZZ</name>
<proteinExistence type="predicted"/>
<comment type="caution">
    <text evidence="2">The sequence shown here is derived from an EMBL/GenBank/DDBJ whole genome shotgun (WGS) entry which is preliminary data.</text>
</comment>
<evidence type="ECO:0000313" key="2">
    <source>
        <dbReference type="EMBL" id="KKK87004.1"/>
    </source>
</evidence>
<keyword evidence="1" id="KW-0812">Transmembrane</keyword>
<reference evidence="2" key="1">
    <citation type="journal article" date="2015" name="Nature">
        <title>Complex archaea that bridge the gap between prokaryotes and eukaryotes.</title>
        <authorList>
            <person name="Spang A."/>
            <person name="Saw J.H."/>
            <person name="Jorgensen S.L."/>
            <person name="Zaremba-Niedzwiedzka K."/>
            <person name="Martijn J."/>
            <person name="Lind A.E."/>
            <person name="van Eijk R."/>
            <person name="Schleper C."/>
            <person name="Guy L."/>
            <person name="Ettema T.J."/>
        </authorList>
    </citation>
    <scope>NUCLEOTIDE SEQUENCE</scope>
</reference>
<gene>
    <name evidence="2" type="ORF">LCGC14_2757580</name>
</gene>
<sequence>MTLVELKMKKAELRNQMDEEREEGNLCIQPETFLEYNEVIRALKWAESRLLKPIVISIIIGMLFLSGCNSIEGMRMDIHQWTDTPAHHK</sequence>
<protein>
    <submittedName>
        <fullName evidence="2">Uncharacterized protein</fullName>
    </submittedName>
</protein>
<dbReference type="AlphaFoldDB" id="A0A0F9B8I7"/>
<accession>A0A0F9B8I7</accession>
<organism evidence="2">
    <name type="scientific">marine sediment metagenome</name>
    <dbReference type="NCBI Taxonomy" id="412755"/>
    <lineage>
        <taxon>unclassified sequences</taxon>
        <taxon>metagenomes</taxon>
        <taxon>ecological metagenomes</taxon>
    </lineage>
</organism>
<dbReference type="EMBL" id="LAZR01050595">
    <property type="protein sequence ID" value="KKK87004.1"/>
    <property type="molecule type" value="Genomic_DNA"/>
</dbReference>
<feature type="transmembrane region" description="Helical" evidence="1">
    <location>
        <begin position="50"/>
        <end position="67"/>
    </location>
</feature>